<name>A0A6N2ME16_SALVM</name>
<feature type="region of interest" description="Disordered" evidence="1">
    <location>
        <begin position="1"/>
        <end position="37"/>
    </location>
</feature>
<evidence type="ECO:0000259" key="2">
    <source>
        <dbReference type="Pfam" id="PF00190"/>
    </source>
</evidence>
<dbReference type="InterPro" id="IPR014710">
    <property type="entry name" value="RmlC-like_jellyroll"/>
</dbReference>
<feature type="compositionally biased region" description="Basic and acidic residues" evidence="1">
    <location>
        <begin position="143"/>
        <end position="171"/>
    </location>
</feature>
<gene>
    <name evidence="3" type="ORF">SVIM_LOCUS339421</name>
</gene>
<dbReference type="InterPro" id="IPR006045">
    <property type="entry name" value="Cupin_1"/>
</dbReference>
<evidence type="ECO:0000313" key="3">
    <source>
        <dbReference type="EMBL" id="VFU50766.1"/>
    </source>
</evidence>
<feature type="region of interest" description="Disordered" evidence="1">
    <location>
        <begin position="68"/>
        <end position="104"/>
    </location>
</feature>
<organism evidence="3">
    <name type="scientific">Salix viminalis</name>
    <name type="common">Common osier</name>
    <name type="synonym">Basket willow</name>
    <dbReference type="NCBI Taxonomy" id="40686"/>
    <lineage>
        <taxon>Eukaryota</taxon>
        <taxon>Viridiplantae</taxon>
        <taxon>Streptophyta</taxon>
        <taxon>Embryophyta</taxon>
        <taxon>Tracheophyta</taxon>
        <taxon>Spermatophyta</taxon>
        <taxon>Magnoliopsida</taxon>
        <taxon>eudicotyledons</taxon>
        <taxon>Gunneridae</taxon>
        <taxon>Pentapetalae</taxon>
        <taxon>rosids</taxon>
        <taxon>fabids</taxon>
        <taxon>Malpighiales</taxon>
        <taxon>Salicaceae</taxon>
        <taxon>Saliceae</taxon>
        <taxon>Salix</taxon>
    </lineage>
</organism>
<protein>
    <recommendedName>
        <fullName evidence="2">Cupin type-1 domain-containing protein</fullName>
    </recommendedName>
</protein>
<feature type="region of interest" description="Disordered" evidence="1">
    <location>
        <begin position="142"/>
        <end position="201"/>
    </location>
</feature>
<dbReference type="Pfam" id="PF00190">
    <property type="entry name" value="Cupin_1"/>
    <property type="match status" value="1"/>
</dbReference>
<feature type="compositionally biased region" description="Polar residues" evidence="1">
    <location>
        <begin position="172"/>
        <end position="190"/>
    </location>
</feature>
<reference evidence="3" key="1">
    <citation type="submission" date="2019-03" db="EMBL/GenBank/DDBJ databases">
        <authorList>
            <person name="Mank J."/>
            <person name="Almeida P."/>
        </authorList>
    </citation>
    <scope>NUCLEOTIDE SEQUENCE</scope>
    <source>
        <strain evidence="3">78183</strain>
    </source>
</reference>
<dbReference type="SUPFAM" id="SSF51182">
    <property type="entry name" value="RmlC-like cupins"/>
    <property type="match status" value="1"/>
</dbReference>
<sequence>MRTPQADRFSSIVALPNRASDLARGQQHRTRRSQQQNECQFDRIKALEPARRIKSRLCRGFHGAAIPGCPETFQSSRQNSRDRRESSEDQQQKDQHQKVRQVREGDVVALPAGVADWFYNNGDSPLVLVQLLDTSNAANQLDQDFRNSSKEAQTREANMKAKVEEASRKDIATSSVASTSDYSQKLSTPQEIRGGRARTRTPKEQVVEQCLENHSALQLKHNINNPEMLIFNPQLSLTTVNSSISHLAYQLCQRVSYPICYITRGSEDSDCWRQRQAVLMDKFKRSSNYSTTKLCSVKKQEAKDWSGCACECLPDLKEDARKLKNNRMKLVFSVSITT</sequence>
<feature type="compositionally biased region" description="Basic and acidic residues" evidence="1">
    <location>
        <begin position="79"/>
        <end position="104"/>
    </location>
</feature>
<evidence type="ECO:0000256" key="1">
    <source>
        <dbReference type="SAM" id="MobiDB-lite"/>
    </source>
</evidence>
<dbReference type="Gene3D" id="2.60.120.10">
    <property type="entry name" value="Jelly Rolls"/>
    <property type="match status" value="1"/>
</dbReference>
<proteinExistence type="predicted"/>
<dbReference type="InterPro" id="IPR011051">
    <property type="entry name" value="RmlC_Cupin_sf"/>
</dbReference>
<dbReference type="AlphaFoldDB" id="A0A6N2ME16"/>
<dbReference type="EMBL" id="CAADRP010001741">
    <property type="protein sequence ID" value="VFU50766.1"/>
    <property type="molecule type" value="Genomic_DNA"/>
</dbReference>
<feature type="domain" description="Cupin type-1" evidence="2">
    <location>
        <begin position="86"/>
        <end position="152"/>
    </location>
</feature>
<accession>A0A6N2ME16</accession>